<dbReference type="Pfam" id="PF02687">
    <property type="entry name" value="FtsX"/>
    <property type="match status" value="2"/>
</dbReference>
<protein>
    <submittedName>
        <fullName evidence="9">ABC transporter permease</fullName>
    </submittedName>
</protein>
<evidence type="ECO:0000259" key="8">
    <source>
        <dbReference type="Pfam" id="PF12704"/>
    </source>
</evidence>
<evidence type="ECO:0000256" key="3">
    <source>
        <dbReference type="ARBA" id="ARBA00022692"/>
    </source>
</evidence>
<dbReference type="InterPro" id="IPR025857">
    <property type="entry name" value="MacB_PCD"/>
</dbReference>
<evidence type="ECO:0000313" key="9">
    <source>
        <dbReference type="EMBL" id="MDN5199782.1"/>
    </source>
</evidence>
<feature type="transmembrane region" description="Helical" evidence="6">
    <location>
        <begin position="795"/>
        <end position="817"/>
    </location>
</feature>
<evidence type="ECO:0000256" key="1">
    <source>
        <dbReference type="ARBA" id="ARBA00004651"/>
    </source>
</evidence>
<feature type="transmembrane region" description="Helical" evidence="6">
    <location>
        <begin position="458"/>
        <end position="482"/>
    </location>
</feature>
<evidence type="ECO:0000313" key="10">
    <source>
        <dbReference type="Proteomes" id="UP001172082"/>
    </source>
</evidence>
<dbReference type="Proteomes" id="UP001172082">
    <property type="component" value="Unassembled WGS sequence"/>
</dbReference>
<feature type="transmembrane region" description="Helical" evidence="6">
    <location>
        <begin position="102"/>
        <end position="122"/>
    </location>
</feature>
<evidence type="ECO:0000259" key="7">
    <source>
        <dbReference type="Pfam" id="PF02687"/>
    </source>
</evidence>
<feature type="domain" description="MacB-like periplasmic core" evidence="8">
    <location>
        <begin position="101"/>
        <end position="322"/>
    </location>
</feature>
<comment type="caution">
    <text evidence="9">The sequence shown here is derived from an EMBL/GenBank/DDBJ whole genome shotgun (WGS) entry which is preliminary data.</text>
</comment>
<feature type="transmembrane region" description="Helical" evidence="6">
    <location>
        <begin position="411"/>
        <end position="438"/>
    </location>
</feature>
<feature type="domain" description="MacB-like periplasmic core" evidence="8">
    <location>
        <begin position="602"/>
        <end position="710"/>
    </location>
</feature>
<reference evidence="9" key="1">
    <citation type="submission" date="2023-06" db="EMBL/GenBank/DDBJ databases">
        <title>Genomic of Parafulvivirga corallium.</title>
        <authorList>
            <person name="Wang G."/>
        </authorList>
    </citation>
    <scope>NUCLEOTIDE SEQUENCE</scope>
    <source>
        <strain evidence="9">BMA10</strain>
    </source>
</reference>
<evidence type="ECO:0000256" key="6">
    <source>
        <dbReference type="SAM" id="Phobius"/>
    </source>
</evidence>
<keyword evidence="2" id="KW-1003">Cell membrane</keyword>
<dbReference type="NCBIfam" id="NF038404">
    <property type="entry name" value="perm_prefix_2"/>
    <property type="match status" value="1"/>
</dbReference>
<keyword evidence="5 6" id="KW-0472">Membrane</keyword>
<sequence length="874" mass="99266">MKKSTHNTSIEPSKLARRFLHWYCKASLLEEIEGDINESFYERIEIMGIKKARLFYTLEVISFFRPFAIRGQNLKYHNNTAMLRNYFKVSFRNILTDKLHTSINIIGLTIALICSIVIYMVVRHEITYDTFHTNADRIFRITHDESELNPNSNRHLSTVGPPVGPAIKAFYPQVENSVRFRYTPTQIMARGKERFYEENIFYVDSTIFNVFSYKLALGNPKTALKEPGSVILTHEMALKYFGDENPLNQTIFMNNDTELLVTGVLEPIPSNTHFKFDFLLPFHAFKVPFGYPVTLDDWGWISFHTYVMLSHDIDPKVLEAELPNFIDAHWPNEQRRFKFRLQPLTDIYFGEVKNDIIASGNRVYVYGLAVTGLLIILLAAFNFTNLSTAKSITRAKESGIRKTLGARKPSLFFQFLLEAIVMALFALFLAILVSPYLFKILRNFIGFDFQLDPSRYPALILPFFLITLIIGLMAGSYPALVMSNFNPVSVLKGNFKSSITGLGLRKVLVTLQFTMSLALILGSLIISSQIQFIQNKDLGFNRKETVLLQMPGAELDRHYETLKNQLLSNPDVLAVSVGGGRMDGDNGNVPILPEGFEDPFPMAIDAVRHGFYAALDIPMAAGREFSKQFPSDSAEAVIINQSAARTFGWEDEEAIGKRIRVDDIREGYVIGVTKDYHFSSLHQPIVPLVTTYPRTRLRDIYLKVKIDQPAALISSLQQDWNTIVPDIPFDLIFLDDHLQGLYKADLKFAKLINLFAILAILIACLGIYGLISLIAQHRVKELGIRKVLGASMQSLILTLSKPFLWLMIIALLIAVPVTYSYMDQWLSNFAYRIDFQILHIVLAGLGIFLLIGATLFLQSFKYSRANPINALRNE</sequence>
<evidence type="ECO:0000256" key="2">
    <source>
        <dbReference type="ARBA" id="ARBA00022475"/>
    </source>
</evidence>
<dbReference type="Pfam" id="PF12704">
    <property type="entry name" value="MacB_PCD"/>
    <property type="match status" value="2"/>
</dbReference>
<keyword evidence="4 6" id="KW-1133">Transmembrane helix</keyword>
<evidence type="ECO:0000256" key="5">
    <source>
        <dbReference type="ARBA" id="ARBA00023136"/>
    </source>
</evidence>
<feature type="transmembrane region" description="Helical" evidence="6">
    <location>
        <begin position="837"/>
        <end position="857"/>
    </location>
</feature>
<proteinExistence type="predicted"/>
<organism evidence="9 10">
    <name type="scientific">Splendidivirga corallicola</name>
    <dbReference type="NCBI Taxonomy" id="3051826"/>
    <lineage>
        <taxon>Bacteria</taxon>
        <taxon>Pseudomonadati</taxon>
        <taxon>Bacteroidota</taxon>
        <taxon>Cytophagia</taxon>
        <taxon>Cytophagales</taxon>
        <taxon>Splendidivirgaceae</taxon>
        <taxon>Splendidivirga</taxon>
    </lineage>
</organism>
<evidence type="ECO:0000256" key="4">
    <source>
        <dbReference type="ARBA" id="ARBA00022989"/>
    </source>
</evidence>
<feature type="transmembrane region" description="Helical" evidence="6">
    <location>
        <begin position="363"/>
        <end position="384"/>
    </location>
</feature>
<dbReference type="PANTHER" id="PTHR30572">
    <property type="entry name" value="MEMBRANE COMPONENT OF TRANSPORTER-RELATED"/>
    <property type="match status" value="1"/>
</dbReference>
<dbReference type="EMBL" id="JAUJEA010000001">
    <property type="protein sequence ID" value="MDN5199782.1"/>
    <property type="molecule type" value="Genomic_DNA"/>
</dbReference>
<keyword evidence="3 6" id="KW-0812">Transmembrane</keyword>
<feature type="domain" description="ABC3 transporter permease C-terminal" evidence="7">
    <location>
        <begin position="754"/>
        <end position="867"/>
    </location>
</feature>
<gene>
    <name evidence="9" type="ORF">QQ008_00370</name>
</gene>
<feature type="domain" description="ABC3 transporter permease C-terminal" evidence="7">
    <location>
        <begin position="371"/>
        <end position="487"/>
    </location>
</feature>
<dbReference type="RefSeq" id="WP_346749814.1">
    <property type="nucleotide sequence ID" value="NZ_JAUJEA010000001.1"/>
</dbReference>
<comment type="subcellular location">
    <subcellularLocation>
        <location evidence="1">Cell membrane</location>
        <topology evidence="1">Multi-pass membrane protein</topology>
    </subcellularLocation>
</comment>
<dbReference type="InterPro" id="IPR050250">
    <property type="entry name" value="Macrolide_Exporter_MacB"/>
</dbReference>
<keyword evidence="10" id="KW-1185">Reference proteome</keyword>
<feature type="transmembrane region" description="Helical" evidence="6">
    <location>
        <begin position="503"/>
        <end position="526"/>
    </location>
</feature>
<feature type="transmembrane region" description="Helical" evidence="6">
    <location>
        <begin position="751"/>
        <end position="774"/>
    </location>
</feature>
<accession>A0ABT8KGE1</accession>
<dbReference type="InterPro" id="IPR047699">
    <property type="entry name" value="Permease_put_prefix"/>
</dbReference>
<name>A0ABT8KGE1_9BACT</name>
<dbReference type="PANTHER" id="PTHR30572:SF18">
    <property type="entry name" value="ABC-TYPE MACROLIDE FAMILY EXPORT SYSTEM PERMEASE COMPONENT 2"/>
    <property type="match status" value="1"/>
</dbReference>
<dbReference type="InterPro" id="IPR003838">
    <property type="entry name" value="ABC3_permease_C"/>
</dbReference>